<dbReference type="HOGENOM" id="CLU_2519789_0_0_2"/>
<dbReference type="EMBL" id="CP009501">
    <property type="protein sequence ID" value="AKB13732.1"/>
    <property type="molecule type" value="Genomic_DNA"/>
</dbReference>
<protein>
    <submittedName>
        <fullName evidence="1">Uncharacterized protein</fullName>
    </submittedName>
</protein>
<reference evidence="1 2" key="1">
    <citation type="submission" date="2014-07" db="EMBL/GenBank/DDBJ databases">
        <title>Methanogenic archaea and the global carbon cycle.</title>
        <authorList>
            <person name="Henriksen J.R."/>
            <person name="Luke J."/>
            <person name="Reinhart S."/>
            <person name="Benedict M.N."/>
            <person name="Youngblut N.D."/>
            <person name="Metcalf M.E."/>
            <person name="Whitaker R.J."/>
            <person name="Metcalf W.W."/>
        </authorList>
    </citation>
    <scope>NUCLEOTIDE SEQUENCE [LARGE SCALE GENOMIC DNA]</scope>
    <source>
        <strain evidence="2">ATCC 43570 / DSM 1825 / OCM 12 / VKM B-1830 / TM-1</strain>
    </source>
</reference>
<dbReference type="Proteomes" id="UP000066529">
    <property type="component" value="Chromosome"/>
</dbReference>
<dbReference type="AlphaFoldDB" id="A0A0E3NE20"/>
<evidence type="ECO:0000313" key="1">
    <source>
        <dbReference type="EMBL" id="AKB13732.1"/>
    </source>
</evidence>
<dbReference type="PATRIC" id="fig|523844.20.peg.2443"/>
<proteinExistence type="predicted"/>
<gene>
    <name evidence="1" type="ORF">MSTHT_1974</name>
</gene>
<dbReference type="KEGG" id="mthr:MSTHT_1974"/>
<name>A0A0E3NE20_METTT</name>
<accession>A0A0E3NE20</accession>
<evidence type="ECO:0000313" key="2">
    <source>
        <dbReference type="Proteomes" id="UP000066529"/>
    </source>
</evidence>
<organism evidence="1 2">
    <name type="scientific">Methanosarcina thermophila (strain ATCC 43570 / DSM 1825 / OCM 12 / VKM B-1830 / TM-1)</name>
    <dbReference type="NCBI Taxonomy" id="523844"/>
    <lineage>
        <taxon>Archaea</taxon>
        <taxon>Methanobacteriati</taxon>
        <taxon>Methanobacteriota</taxon>
        <taxon>Stenosarchaea group</taxon>
        <taxon>Methanomicrobia</taxon>
        <taxon>Methanosarcinales</taxon>
        <taxon>Methanosarcinaceae</taxon>
        <taxon>Methanosarcina</taxon>
    </lineage>
</organism>
<sequence length="85" mass="9492">MPLTDSNARSIKTRIETTFQLNVSTIISFIRMQDPLKQGLKLSSLPGRSCEAGQDSNARSIKTRIETTQVAENDTVILPFECKIH</sequence>